<feature type="region of interest" description="Disordered" evidence="1">
    <location>
        <begin position="1"/>
        <end position="299"/>
    </location>
</feature>
<feature type="compositionally biased region" description="Low complexity" evidence="1">
    <location>
        <begin position="185"/>
        <end position="197"/>
    </location>
</feature>
<keyword evidence="4" id="KW-1185">Reference proteome</keyword>
<feature type="domain" description="Rab-GAP TBC" evidence="2">
    <location>
        <begin position="563"/>
        <end position="755"/>
    </location>
</feature>
<gene>
    <name evidence="3" type="ORF">N658DRAFT_515993</name>
</gene>
<dbReference type="Gene3D" id="1.10.8.270">
    <property type="entry name" value="putative rabgap domain of human tbc1 domain family member 14 like domains"/>
    <property type="match status" value="1"/>
</dbReference>
<accession>A0AAN6T248</accession>
<feature type="compositionally biased region" description="Polar residues" evidence="1">
    <location>
        <begin position="92"/>
        <end position="101"/>
    </location>
</feature>
<dbReference type="EMBL" id="MU863635">
    <property type="protein sequence ID" value="KAK4101486.1"/>
    <property type="molecule type" value="Genomic_DNA"/>
</dbReference>
<feature type="compositionally biased region" description="Low complexity" evidence="1">
    <location>
        <begin position="57"/>
        <end position="76"/>
    </location>
</feature>
<proteinExistence type="predicted"/>
<feature type="region of interest" description="Disordered" evidence="1">
    <location>
        <begin position="343"/>
        <end position="418"/>
    </location>
</feature>
<dbReference type="SMART" id="SM00164">
    <property type="entry name" value="TBC"/>
    <property type="match status" value="1"/>
</dbReference>
<feature type="compositionally biased region" description="Gly residues" evidence="1">
    <location>
        <begin position="871"/>
        <end position="883"/>
    </location>
</feature>
<protein>
    <submittedName>
        <fullName evidence="3">RabGAP/TBC</fullName>
    </submittedName>
</protein>
<reference evidence="3" key="1">
    <citation type="journal article" date="2023" name="Mol. Phylogenet. Evol.">
        <title>Genome-scale phylogeny and comparative genomics of the fungal order Sordariales.</title>
        <authorList>
            <person name="Hensen N."/>
            <person name="Bonometti L."/>
            <person name="Westerberg I."/>
            <person name="Brannstrom I.O."/>
            <person name="Guillou S."/>
            <person name="Cros-Aarteil S."/>
            <person name="Calhoun S."/>
            <person name="Haridas S."/>
            <person name="Kuo A."/>
            <person name="Mondo S."/>
            <person name="Pangilinan J."/>
            <person name="Riley R."/>
            <person name="LaButti K."/>
            <person name="Andreopoulos B."/>
            <person name="Lipzen A."/>
            <person name="Chen C."/>
            <person name="Yan M."/>
            <person name="Daum C."/>
            <person name="Ng V."/>
            <person name="Clum A."/>
            <person name="Steindorff A."/>
            <person name="Ohm R.A."/>
            <person name="Martin F."/>
            <person name="Silar P."/>
            <person name="Natvig D.O."/>
            <person name="Lalanne C."/>
            <person name="Gautier V."/>
            <person name="Ament-Velasquez S.L."/>
            <person name="Kruys A."/>
            <person name="Hutchinson M.I."/>
            <person name="Powell A.J."/>
            <person name="Barry K."/>
            <person name="Miller A.N."/>
            <person name="Grigoriev I.V."/>
            <person name="Debuchy R."/>
            <person name="Gladieux P."/>
            <person name="Hiltunen Thoren M."/>
            <person name="Johannesson H."/>
        </authorList>
    </citation>
    <scope>NUCLEOTIDE SEQUENCE</scope>
    <source>
        <strain evidence="3">CBS 757.83</strain>
    </source>
</reference>
<feature type="region of interest" description="Disordered" evidence="1">
    <location>
        <begin position="446"/>
        <end position="491"/>
    </location>
</feature>
<feature type="region of interest" description="Disordered" evidence="1">
    <location>
        <begin position="867"/>
        <end position="980"/>
    </location>
</feature>
<feature type="region of interest" description="Disordered" evidence="1">
    <location>
        <begin position="782"/>
        <end position="810"/>
    </location>
</feature>
<evidence type="ECO:0000256" key="1">
    <source>
        <dbReference type="SAM" id="MobiDB-lite"/>
    </source>
</evidence>
<dbReference type="Pfam" id="PF00566">
    <property type="entry name" value="RabGAP-TBC"/>
    <property type="match status" value="1"/>
</dbReference>
<dbReference type="GO" id="GO:0005096">
    <property type="term" value="F:GTPase activator activity"/>
    <property type="evidence" value="ECO:0007669"/>
    <property type="project" value="TreeGrafter"/>
</dbReference>
<feature type="compositionally biased region" description="Polar residues" evidence="1">
    <location>
        <begin position="791"/>
        <end position="801"/>
    </location>
</feature>
<dbReference type="PROSITE" id="PS50086">
    <property type="entry name" value="TBC_RABGAP"/>
    <property type="match status" value="1"/>
</dbReference>
<feature type="compositionally biased region" description="Basic and acidic residues" evidence="1">
    <location>
        <begin position="918"/>
        <end position="946"/>
    </location>
</feature>
<dbReference type="PANTHER" id="PTHR47219:SF9">
    <property type="entry name" value="GTPASE ACTIVATING PROTEIN AND CENTROSOME-ASSOCIATED, ISOFORM B"/>
    <property type="match status" value="1"/>
</dbReference>
<sequence length="980" mass="107430">MAPRRFGSVRHKAKPTATRAAPFRDDTGLVALRYEQTKQAEPPIPLPPPRNPRRINRSPSTLTSSTAPTSPIIVSPPSIPPPPEEHPLFRTQRPSRPSQSEAQKRDSGAPTSSSVTLREEHGEDSIDQKLLDAVSDPPSVYSNDSDVIERSDAPRTRTTIHHQVAQPPLTVSIPQYSGDTETAISSPTQQSPTSSPTRRVSLTRKLSISFGIGADGSKRLRKRMLSTDRAASQEEAPPEMEPGWGSPRSPKSPKSPKRPPQPTRPTRSSADRGRVQSPEPLSSPTTPAIGPSFAPITTHIPEDSLWDDLGAVSFSTRGSIMFGAKNNLFKSLLMSAPDDAHATASAAAASEPPEHATVPDAQPVPSIRVSSSRPSDPPSASSPAPQSDHANPTTPATITPCSANSLSPRRDSQARREFERAGGIEDWADLEGAEVDRYGFIVPKRPASRAGTAEQVSPQLPSSRRRNVLTKRPSTSYSSSLPGGFIRPPSRKVSARSLNTYTSELSTVSRRSTRSSIRSAANHLPHNRDRRWMDEAGEMLSLQAGLTGITDEDKMGKTAEAHKRKEAERSEKWRKMAVPWRNSPETEDYLIGEFRRLQAVSSPDDVQIDLDVPRTVNGHIMFRRRYRGGQRLLFRVLHAISLHFPGTGYVQGMASLAATLLCYFDEERAFVMMVRLWRYRGLERLYQPGFAGLMAALADFETRWLVGAGSDVAGKLKELLIDATAYGTRWYLTLFNLSIPFPAQLRVWDVFMLLGDCPLEASSSFSTMTTFTTITITATATTTAPAPPATLNPQQRQGEVNQEQEKEETPPRGLDILHATSAALIHALRDVLLDSDFENAMKALTAWIPVKDEDLLMKVARAEWRRHRSGKGGGGGGGTGGGRLWDWERGKERGKEGDKGGQGKGKEKEKSGGGMARLWERGRDGKDKDKEKEKEKEKEKAKEKDASQLSNQPANCPAKHASQKQRQSDKSLLGAKIKAE</sequence>
<reference evidence="3" key="2">
    <citation type="submission" date="2023-05" db="EMBL/GenBank/DDBJ databases">
        <authorList>
            <consortium name="Lawrence Berkeley National Laboratory"/>
            <person name="Steindorff A."/>
            <person name="Hensen N."/>
            <person name="Bonometti L."/>
            <person name="Westerberg I."/>
            <person name="Brannstrom I.O."/>
            <person name="Guillou S."/>
            <person name="Cros-Aarteil S."/>
            <person name="Calhoun S."/>
            <person name="Haridas S."/>
            <person name="Kuo A."/>
            <person name="Mondo S."/>
            <person name="Pangilinan J."/>
            <person name="Riley R."/>
            <person name="Labutti K."/>
            <person name="Andreopoulos B."/>
            <person name="Lipzen A."/>
            <person name="Chen C."/>
            <person name="Yanf M."/>
            <person name="Daum C."/>
            <person name="Ng V."/>
            <person name="Clum A."/>
            <person name="Ohm R."/>
            <person name="Martin F."/>
            <person name="Silar P."/>
            <person name="Natvig D."/>
            <person name="Lalanne C."/>
            <person name="Gautier V."/>
            <person name="Ament-Velasquez S.L."/>
            <person name="Kruys A."/>
            <person name="Hutchinson M.I."/>
            <person name="Powell A.J."/>
            <person name="Barry K."/>
            <person name="Miller A.N."/>
            <person name="Grigoriev I.V."/>
            <person name="Debuchy R."/>
            <person name="Gladieux P."/>
            <person name="Thoren M.H."/>
            <person name="Johannesson H."/>
        </authorList>
    </citation>
    <scope>NUCLEOTIDE SEQUENCE</scope>
    <source>
        <strain evidence="3">CBS 757.83</strain>
    </source>
</reference>
<organism evidence="3 4">
    <name type="scientific">Parathielavia hyrcaniae</name>
    <dbReference type="NCBI Taxonomy" id="113614"/>
    <lineage>
        <taxon>Eukaryota</taxon>
        <taxon>Fungi</taxon>
        <taxon>Dikarya</taxon>
        <taxon>Ascomycota</taxon>
        <taxon>Pezizomycotina</taxon>
        <taxon>Sordariomycetes</taxon>
        <taxon>Sordariomycetidae</taxon>
        <taxon>Sordariales</taxon>
        <taxon>Chaetomiaceae</taxon>
        <taxon>Parathielavia</taxon>
    </lineage>
</organism>
<feature type="compositionally biased region" description="Low complexity" evidence="1">
    <location>
        <begin position="503"/>
        <end position="519"/>
    </location>
</feature>
<dbReference type="SUPFAM" id="SSF47923">
    <property type="entry name" value="Ypt/Rab-GAP domain of gyp1p"/>
    <property type="match status" value="2"/>
</dbReference>
<dbReference type="InterPro" id="IPR000195">
    <property type="entry name" value="Rab-GAP-TBC_dom"/>
</dbReference>
<name>A0AAN6T248_9PEZI</name>
<dbReference type="Gene3D" id="1.10.472.80">
    <property type="entry name" value="Ypt/Rab-GAP domain of gyp1p, domain 3"/>
    <property type="match status" value="1"/>
</dbReference>
<dbReference type="GO" id="GO:0031267">
    <property type="term" value="F:small GTPase binding"/>
    <property type="evidence" value="ECO:0007669"/>
    <property type="project" value="TreeGrafter"/>
</dbReference>
<dbReference type="AlphaFoldDB" id="A0AAN6T248"/>
<dbReference type="InterPro" id="IPR035969">
    <property type="entry name" value="Rab-GAP_TBC_sf"/>
</dbReference>
<feature type="compositionally biased region" description="Basic and acidic residues" evidence="1">
    <location>
        <begin position="885"/>
        <end position="911"/>
    </location>
</feature>
<evidence type="ECO:0000313" key="3">
    <source>
        <dbReference type="EMBL" id="KAK4101486.1"/>
    </source>
</evidence>
<feature type="region of interest" description="Disordered" evidence="1">
    <location>
        <begin position="503"/>
        <end position="526"/>
    </location>
</feature>
<feature type="compositionally biased region" description="Basic and acidic residues" evidence="1">
    <location>
        <begin position="408"/>
        <end position="418"/>
    </location>
</feature>
<feature type="compositionally biased region" description="Polar residues" evidence="1">
    <location>
        <begin position="389"/>
        <end position="407"/>
    </location>
</feature>
<feature type="compositionally biased region" description="Polar residues" evidence="1">
    <location>
        <begin position="172"/>
        <end position="184"/>
    </location>
</feature>
<dbReference type="Proteomes" id="UP001305647">
    <property type="component" value="Unassembled WGS sequence"/>
</dbReference>
<feature type="compositionally biased region" description="Polar residues" evidence="1">
    <location>
        <begin position="472"/>
        <end position="481"/>
    </location>
</feature>
<dbReference type="InterPro" id="IPR050302">
    <property type="entry name" value="Rab_GAP_TBC_domain"/>
</dbReference>
<comment type="caution">
    <text evidence="3">The sequence shown here is derived from an EMBL/GenBank/DDBJ whole genome shotgun (WGS) entry which is preliminary data.</text>
</comment>
<evidence type="ECO:0000259" key="2">
    <source>
        <dbReference type="PROSITE" id="PS50086"/>
    </source>
</evidence>
<evidence type="ECO:0000313" key="4">
    <source>
        <dbReference type="Proteomes" id="UP001305647"/>
    </source>
</evidence>
<dbReference type="FunFam" id="1.10.8.270:FF:000023">
    <property type="entry name" value="TBC domain-containing protein C1778.09"/>
    <property type="match status" value="1"/>
</dbReference>
<feature type="compositionally biased region" description="Low complexity" evidence="1">
    <location>
        <begin position="363"/>
        <end position="388"/>
    </location>
</feature>
<dbReference type="PANTHER" id="PTHR47219">
    <property type="entry name" value="RAB GTPASE-ACTIVATING PROTEIN 1-LIKE"/>
    <property type="match status" value="1"/>
</dbReference>
<feature type="compositionally biased region" description="Basic and acidic residues" evidence="1">
    <location>
        <begin position="117"/>
        <end position="130"/>
    </location>
</feature>